<name>A0ABU9D9Y0_9PROT</name>
<protein>
    <submittedName>
        <fullName evidence="1">Uncharacterized protein</fullName>
    </submittedName>
</protein>
<organism evidence="1 2">
    <name type="scientific">Thermithiobacillus plumbiphilus</name>
    <dbReference type="NCBI Taxonomy" id="1729899"/>
    <lineage>
        <taxon>Bacteria</taxon>
        <taxon>Pseudomonadati</taxon>
        <taxon>Pseudomonadota</taxon>
        <taxon>Acidithiobacillia</taxon>
        <taxon>Acidithiobacillales</taxon>
        <taxon>Thermithiobacillaceae</taxon>
        <taxon>Thermithiobacillus</taxon>
    </lineage>
</organism>
<sequence length="118" mass="13201">MQISKAGPRAVCEAEALEPGVPLWKLVPTRDEDGRPVSDFMMLIPHLGKQSPEIIDACLQRIQAVLVHYREVVFANFNMKLNVLWVSVRNRPGVTLEIATAIKLHVPQALLVAPKLER</sequence>
<evidence type="ECO:0000313" key="2">
    <source>
        <dbReference type="Proteomes" id="UP001446205"/>
    </source>
</evidence>
<reference evidence="1 2" key="1">
    <citation type="submission" date="2024-04" db="EMBL/GenBank/DDBJ databases">
        <authorList>
            <person name="Abashina T."/>
            <person name="Shaikin A."/>
        </authorList>
    </citation>
    <scope>NUCLEOTIDE SEQUENCE [LARGE SCALE GENOMIC DNA]</scope>
    <source>
        <strain evidence="1 2">AAFK</strain>
    </source>
</reference>
<accession>A0ABU9D9Y0</accession>
<dbReference type="RefSeq" id="WP_341371392.1">
    <property type="nucleotide sequence ID" value="NZ_JBBPCO010000011.1"/>
</dbReference>
<dbReference type="EMBL" id="JBBPCO010000011">
    <property type="protein sequence ID" value="MEK8090336.1"/>
    <property type="molecule type" value="Genomic_DNA"/>
</dbReference>
<keyword evidence="2" id="KW-1185">Reference proteome</keyword>
<gene>
    <name evidence="1" type="ORF">WOB96_11255</name>
</gene>
<dbReference type="Proteomes" id="UP001446205">
    <property type="component" value="Unassembled WGS sequence"/>
</dbReference>
<evidence type="ECO:0000313" key="1">
    <source>
        <dbReference type="EMBL" id="MEK8090336.1"/>
    </source>
</evidence>
<proteinExistence type="predicted"/>
<comment type="caution">
    <text evidence="1">The sequence shown here is derived from an EMBL/GenBank/DDBJ whole genome shotgun (WGS) entry which is preliminary data.</text>
</comment>